<dbReference type="OrthoDB" id="7772402at2"/>
<dbReference type="Proteomes" id="UP000283587">
    <property type="component" value="Unassembled WGS sequence"/>
</dbReference>
<dbReference type="EMBL" id="QZEW01000012">
    <property type="protein sequence ID" value="RJL20116.1"/>
    <property type="molecule type" value="Genomic_DNA"/>
</dbReference>
<feature type="compositionally biased region" description="Basic and acidic residues" evidence="1">
    <location>
        <begin position="245"/>
        <end position="263"/>
    </location>
</feature>
<keyword evidence="2" id="KW-0812">Transmembrane</keyword>
<feature type="compositionally biased region" description="Basic and acidic residues" evidence="1">
    <location>
        <begin position="1"/>
        <end position="32"/>
    </location>
</feature>
<evidence type="ECO:0000313" key="3">
    <source>
        <dbReference type="EMBL" id="RJL20116.1"/>
    </source>
</evidence>
<dbReference type="AlphaFoldDB" id="A0A419AAK9"/>
<keyword evidence="4" id="KW-1185">Reference proteome</keyword>
<keyword evidence="2" id="KW-0472">Membrane</keyword>
<evidence type="ECO:0000313" key="4">
    <source>
        <dbReference type="Proteomes" id="UP000283587"/>
    </source>
</evidence>
<sequence length="263" mass="28416">MQRSDDNDHDLTEADRDSETRFGPRKVPEGHRTASPYPHRPMRSSRVIPSGRVSPDGREPWPMPSTTAKVVVWGGIALGVAGLTAGAIMATRKIAGMIADEGGRRPYHVGVGAGIPERDRRAPDTLAPRFAELDEEEREEIRRRARAQAREDSRAAAQRRAEAARRRNPPRRNIAAEMTDTATSLSAGLNGLADSLASAFTGFRSVAAQASAIIGEFAATAQQVRDLMGRGDAAADRPAGGAGAAEDRDRGPKRDDDRRTHRL</sequence>
<gene>
    <name evidence="3" type="ORF">D3P05_03890</name>
</gene>
<reference evidence="4" key="1">
    <citation type="submission" date="2018-09" db="EMBL/GenBank/DDBJ databases">
        <title>Paracoccus onubensis nov. sp. a moderate halophilic bacterium isolated from Gruta de las Maravillas (Aracena, Spain).</title>
        <authorList>
            <person name="Jurado V."/>
            <person name="Gutierrez-Patricio S."/>
            <person name="Gonzalez-Pimentel J.L."/>
            <person name="Miller A.Z."/>
            <person name="Laiz L."/>
            <person name="Saiz-Jimenez C."/>
        </authorList>
    </citation>
    <scope>NUCLEOTIDE SEQUENCE [LARGE SCALE GENOMIC DNA]</scope>
    <source>
        <strain evidence="4">DSM 26381</strain>
    </source>
</reference>
<organism evidence="3 4">
    <name type="scientific">Paracoccus siganidrum</name>
    <dbReference type="NCBI Taxonomy" id="1276757"/>
    <lineage>
        <taxon>Bacteria</taxon>
        <taxon>Pseudomonadati</taxon>
        <taxon>Pseudomonadota</taxon>
        <taxon>Alphaproteobacteria</taxon>
        <taxon>Rhodobacterales</taxon>
        <taxon>Paracoccaceae</taxon>
        <taxon>Paracoccus</taxon>
    </lineage>
</organism>
<accession>A0A419AAK9</accession>
<feature type="region of interest" description="Disordered" evidence="1">
    <location>
        <begin position="1"/>
        <end position="63"/>
    </location>
</feature>
<evidence type="ECO:0000256" key="2">
    <source>
        <dbReference type="SAM" id="Phobius"/>
    </source>
</evidence>
<feature type="region of interest" description="Disordered" evidence="1">
    <location>
        <begin position="134"/>
        <end position="175"/>
    </location>
</feature>
<evidence type="ECO:0000256" key="1">
    <source>
        <dbReference type="SAM" id="MobiDB-lite"/>
    </source>
</evidence>
<feature type="region of interest" description="Disordered" evidence="1">
    <location>
        <begin position="229"/>
        <end position="263"/>
    </location>
</feature>
<feature type="transmembrane region" description="Helical" evidence="2">
    <location>
        <begin position="70"/>
        <end position="90"/>
    </location>
</feature>
<proteinExistence type="predicted"/>
<feature type="compositionally biased region" description="Basic and acidic residues" evidence="1">
    <location>
        <begin position="148"/>
        <end position="165"/>
    </location>
</feature>
<name>A0A419AAK9_9RHOB</name>
<protein>
    <submittedName>
        <fullName evidence="3">Uncharacterized protein</fullName>
    </submittedName>
</protein>
<keyword evidence="2" id="KW-1133">Transmembrane helix</keyword>
<dbReference type="RefSeq" id="WP_119896870.1">
    <property type="nucleotide sequence ID" value="NZ_QNRC01000015.1"/>
</dbReference>
<comment type="caution">
    <text evidence="3">The sequence shown here is derived from an EMBL/GenBank/DDBJ whole genome shotgun (WGS) entry which is preliminary data.</text>
</comment>